<keyword evidence="3 10" id="KW-0328">Glycosyltransferase</keyword>
<dbReference type="AlphaFoldDB" id="V6HDM7"/>
<dbReference type="GO" id="GO:0010041">
    <property type="term" value="P:response to iron(III) ion"/>
    <property type="evidence" value="ECO:0007669"/>
    <property type="project" value="TreeGrafter"/>
</dbReference>
<sequence>MGWLSAIRKIPNWVPSRENSLKFRFDSVLFLLGLYFLFLILGLGSFPLIDWDENIYGAASKGMFLSRDFFRITVNQQLFTEKPPLYFWLAAISYSVFGLNEFGTRFPSVLSAVLAFGTIYFFGKRLRSSSFGILWALLYSSSLLPLVLARTAYIDHLFNTFIFLGAAGLCFYDIDTRKQTLGAWKWLVAASASMALAVLAKGPLGLGIPVVSFLAMRIFERRYKISLVDIALGATVFIGAVSIYYLTDYLLHGDEFLQGFLEFQRKLLTKSLESHTGPWFYHFIVALIGFFPWTPFLFAYISKDKREFLREEGIRQVSLLMIAWTAIVLIIFSIVQTKLPHYSSSIYFPLSFFTALVLERFGSELMLKKGITLSFLSFGFLLSVLFLGLAALANYLIRSGFSDEKVFPHFGLTDSIPGLILLTGILFAYFRGRNVRQAHLLGKFVFPVWITLLVFLISLSVTLAPKVIDLLQGKTLRLFDRVVQKEGGEVIFYKYLSFYPMFYRNQPIHIIGSYKFKDETDLLNHPPEGKKLFIIGNANSQTELIFLYPNRRFIPIETEGGLVLLQVL</sequence>
<dbReference type="EMBL" id="AHMM02000015">
    <property type="protein sequence ID" value="EQA37233.1"/>
    <property type="molecule type" value="Genomic_DNA"/>
</dbReference>
<evidence type="ECO:0000256" key="1">
    <source>
        <dbReference type="ARBA" id="ARBA00004651"/>
    </source>
</evidence>
<dbReference type="STRING" id="1049790.LEP1GSC047_3817"/>
<feature type="transmembrane region" description="Helical" evidence="8">
    <location>
        <begin position="186"/>
        <end position="215"/>
    </location>
</feature>
<accession>V6HDM7</accession>
<feature type="transmembrane region" description="Helical" evidence="8">
    <location>
        <begin position="444"/>
        <end position="464"/>
    </location>
</feature>
<feature type="transmembrane region" description="Helical" evidence="8">
    <location>
        <begin position="227"/>
        <end position="247"/>
    </location>
</feature>
<feature type="transmembrane region" description="Helical" evidence="8">
    <location>
        <begin position="341"/>
        <end position="358"/>
    </location>
</feature>
<keyword evidence="4 10" id="KW-0808">Transferase</keyword>
<keyword evidence="6 8" id="KW-1133">Transmembrane helix</keyword>
<evidence type="ECO:0000256" key="7">
    <source>
        <dbReference type="ARBA" id="ARBA00023136"/>
    </source>
</evidence>
<comment type="caution">
    <text evidence="10">The sequence shown here is derived from an EMBL/GenBank/DDBJ whole genome shotgun (WGS) entry which is preliminary data.</text>
</comment>
<gene>
    <name evidence="10" type="ORF">LEP1GSC047_3817</name>
</gene>
<feature type="transmembrane region" description="Helical" evidence="8">
    <location>
        <begin position="106"/>
        <end position="123"/>
    </location>
</feature>
<dbReference type="Pfam" id="PF13231">
    <property type="entry name" value="PMT_2"/>
    <property type="match status" value="1"/>
</dbReference>
<comment type="subcellular location">
    <subcellularLocation>
        <location evidence="1">Cell membrane</location>
        <topology evidence="1">Multi-pass membrane protein</topology>
    </subcellularLocation>
</comment>
<name>V6HDM7_9LEPT</name>
<evidence type="ECO:0000256" key="5">
    <source>
        <dbReference type="ARBA" id="ARBA00022692"/>
    </source>
</evidence>
<dbReference type="GO" id="GO:0004169">
    <property type="term" value="F:dolichyl-phosphate-mannose-protein mannosyltransferase activity"/>
    <property type="evidence" value="ECO:0007669"/>
    <property type="project" value="UniProtKB-EC"/>
</dbReference>
<evidence type="ECO:0000259" key="9">
    <source>
        <dbReference type="Pfam" id="PF13231"/>
    </source>
</evidence>
<evidence type="ECO:0000256" key="2">
    <source>
        <dbReference type="ARBA" id="ARBA00022475"/>
    </source>
</evidence>
<proteinExistence type="predicted"/>
<dbReference type="Proteomes" id="UP000018719">
    <property type="component" value="Unassembled WGS sequence"/>
</dbReference>
<dbReference type="InterPro" id="IPR038731">
    <property type="entry name" value="RgtA/B/C-like"/>
</dbReference>
<feature type="transmembrane region" description="Helical" evidence="8">
    <location>
        <begin position="279"/>
        <end position="301"/>
    </location>
</feature>
<feature type="domain" description="Glycosyltransferase RgtA/B/C/D-like" evidence="9">
    <location>
        <begin position="82"/>
        <end position="242"/>
    </location>
</feature>
<evidence type="ECO:0000313" key="11">
    <source>
        <dbReference type="Proteomes" id="UP000018719"/>
    </source>
</evidence>
<evidence type="ECO:0000256" key="8">
    <source>
        <dbReference type="SAM" id="Phobius"/>
    </source>
</evidence>
<dbReference type="GO" id="GO:0005886">
    <property type="term" value="C:plasma membrane"/>
    <property type="evidence" value="ECO:0007669"/>
    <property type="project" value="UniProtKB-SubCell"/>
</dbReference>
<feature type="transmembrane region" description="Helical" evidence="8">
    <location>
        <begin position="415"/>
        <end position="432"/>
    </location>
</feature>
<feature type="transmembrane region" description="Helical" evidence="8">
    <location>
        <begin position="28"/>
        <end position="49"/>
    </location>
</feature>
<dbReference type="GO" id="GO:0009103">
    <property type="term" value="P:lipopolysaccharide biosynthetic process"/>
    <property type="evidence" value="ECO:0007669"/>
    <property type="project" value="UniProtKB-ARBA"/>
</dbReference>
<feature type="transmembrane region" description="Helical" evidence="8">
    <location>
        <begin position="370"/>
        <end position="395"/>
    </location>
</feature>
<reference evidence="10 11" key="1">
    <citation type="submission" date="2013-05" db="EMBL/GenBank/DDBJ databases">
        <authorList>
            <person name="Harkins D.M."/>
            <person name="Durkin A.S."/>
            <person name="Brinkac L.M."/>
            <person name="Haft D.H."/>
            <person name="Selengut J.D."/>
            <person name="Sanka R."/>
            <person name="DePew J."/>
            <person name="Purushe J."/>
            <person name="Hartskeerl R.A."/>
            <person name="Ahmed A."/>
            <person name="van der Linden H."/>
            <person name="Goris M.G.A."/>
            <person name="Vinetz J.M."/>
            <person name="Sutton G.G."/>
            <person name="Nierman W.C."/>
            <person name="Fouts D.E."/>
        </authorList>
    </citation>
    <scope>NUCLEOTIDE SEQUENCE [LARGE SCALE GENOMIC DNA]</scope>
    <source>
        <strain evidence="10 11">10</strain>
    </source>
</reference>
<evidence type="ECO:0000313" key="10">
    <source>
        <dbReference type="EMBL" id="EQA37233.1"/>
    </source>
</evidence>
<feature type="transmembrane region" description="Helical" evidence="8">
    <location>
        <begin position="313"/>
        <end position="335"/>
    </location>
</feature>
<organism evidence="10 11">
    <name type="scientific">Leptospira inadai serovar Lyme str. 10</name>
    <dbReference type="NCBI Taxonomy" id="1049790"/>
    <lineage>
        <taxon>Bacteria</taxon>
        <taxon>Pseudomonadati</taxon>
        <taxon>Spirochaetota</taxon>
        <taxon>Spirochaetia</taxon>
        <taxon>Leptospirales</taxon>
        <taxon>Leptospiraceae</taxon>
        <taxon>Leptospira</taxon>
    </lineage>
</organism>
<dbReference type="PANTHER" id="PTHR33908:SF3">
    <property type="entry name" value="UNDECAPRENYL PHOSPHATE-ALPHA-4-AMINO-4-DEOXY-L-ARABINOSE ARABINOSYL TRANSFERASE"/>
    <property type="match status" value="1"/>
</dbReference>
<feature type="transmembrane region" description="Helical" evidence="8">
    <location>
        <begin position="129"/>
        <end position="149"/>
    </location>
</feature>
<dbReference type="GO" id="GO:0016763">
    <property type="term" value="F:pentosyltransferase activity"/>
    <property type="evidence" value="ECO:0007669"/>
    <property type="project" value="TreeGrafter"/>
</dbReference>
<dbReference type="InterPro" id="IPR050297">
    <property type="entry name" value="LipidA_mod_glycosyltrf_83"/>
</dbReference>
<keyword evidence="5 8" id="KW-0812">Transmembrane</keyword>
<dbReference type="EC" id="2.4.1.109" evidence="10"/>
<evidence type="ECO:0000256" key="4">
    <source>
        <dbReference type="ARBA" id="ARBA00022679"/>
    </source>
</evidence>
<protein>
    <submittedName>
        <fullName evidence="10">Dolichyl-phosphate-mannose-protein mannosyltransferase</fullName>
        <ecNumber evidence="10">2.4.1.109</ecNumber>
    </submittedName>
</protein>
<dbReference type="PANTHER" id="PTHR33908">
    <property type="entry name" value="MANNOSYLTRANSFERASE YKCB-RELATED"/>
    <property type="match status" value="1"/>
</dbReference>
<evidence type="ECO:0000256" key="6">
    <source>
        <dbReference type="ARBA" id="ARBA00022989"/>
    </source>
</evidence>
<keyword evidence="2" id="KW-1003">Cell membrane</keyword>
<keyword evidence="7 8" id="KW-0472">Membrane</keyword>
<evidence type="ECO:0000256" key="3">
    <source>
        <dbReference type="ARBA" id="ARBA00022676"/>
    </source>
</evidence>